<dbReference type="AlphaFoldDB" id="B8CZR6"/>
<proteinExistence type="predicted"/>
<dbReference type="PANTHER" id="PTHR47396:SF1">
    <property type="entry name" value="ATP-DEPENDENT HELICASE IRC3-RELATED"/>
    <property type="match status" value="1"/>
</dbReference>
<dbReference type="Pfam" id="PF04851">
    <property type="entry name" value="ResIII"/>
    <property type="match status" value="1"/>
</dbReference>
<reference evidence="3 4" key="1">
    <citation type="journal article" date="2009" name="PLoS ONE">
        <title>Genome analysis of the anaerobic thermohalophilic bacterium Halothermothrix orenii.</title>
        <authorList>
            <person name="Mavromatis K."/>
            <person name="Ivanova N."/>
            <person name="Anderson I."/>
            <person name="Lykidis A."/>
            <person name="Hooper S.D."/>
            <person name="Sun H."/>
            <person name="Kunin V."/>
            <person name="Lapidus A."/>
            <person name="Hugenholtz P."/>
            <person name="Patel B."/>
            <person name="Kyrpides N.C."/>
        </authorList>
    </citation>
    <scope>NUCLEOTIDE SEQUENCE [LARGE SCALE GENOMIC DNA]</scope>
    <source>
        <strain evidence="4">H 168 / OCM 544 / DSM 9562</strain>
    </source>
</reference>
<dbReference type="Pfam" id="PF08463">
    <property type="entry name" value="EcoEI_R_C"/>
    <property type="match status" value="1"/>
</dbReference>
<gene>
    <name evidence="3" type="ordered locus">Hore_20230</name>
</gene>
<dbReference type="Gene3D" id="3.90.1570.30">
    <property type="match status" value="1"/>
</dbReference>
<dbReference type="Pfam" id="PF00271">
    <property type="entry name" value="Helicase_C"/>
    <property type="match status" value="1"/>
</dbReference>
<evidence type="ECO:0000313" key="3">
    <source>
        <dbReference type="EMBL" id="ACL70768.1"/>
    </source>
</evidence>
<dbReference type="eggNOG" id="COG4096">
    <property type="taxonomic scope" value="Bacteria"/>
</dbReference>
<sequence>MALTETEVCMRYITPAIQNAGWDINKQVLREYSFTDGRVIVRGKLVNRAKPKRADYILQYKSNIPLAIIEAKKDTLPIGAGMQQALEYAEILDIPFVYSSNGKGFIEHDRNSGREKEIALEDFPSPEELWGRFSKQKEFTREQEQLYLQDYFYQINYKTPRYYQRVAINRAVEAIAKGQKRILLVMATGTGKTFTAFQIIHRLWKAGKKKRILFLADRNILVDQTITGDFSPFGDKMIKIQRGNVSHAHEIYLALYQSMTGPEEWQKTFEEYSPDFFDLVVIDECHRGSARANSAWRVVLEYFDQATHLGLTATPKEDADVSTQGYFGEPIYTYSLKQGIEDGFLAPYKVVRMGLDKDLMGFRPIKGQTDKYGRVMEDREYYVNDFDRELILEKRHELVAKEITRYLKEELQDRFAKTIVFCQDIEHAENMRQALVNENADLVKQNYKYVMRITGDNPEAKIQLDNFIEPSETYPVIATTSKLMTTGVDAQTCKLIVLDMTINSMSEFKQIIGRGTRLRPDYGKYYFTILDFRGATRLFADPDFDGYPIPDDEDGDNYPGNDVNGGNRIPGNDEGGDEEGRVKYYVDDVEVNLINKRVQYLDANGKLVSESYVDYTKKNIRKQYATLDDFIRRWTEEEKKQVIYDELLEQGIILDELRKEVGKEDIDDFDLICHIVFDAKPLTKSERINNVKKRNYFTKYGEQARKVLEILLDKYKNSNITEIEDIKILKLDEFKQIGMPGRIFKLFGGKKKYLEAIKELEAEIYKGEVS</sequence>
<dbReference type="GO" id="GO:0016787">
    <property type="term" value="F:hydrolase activity"/>
    <property type="evidence" value="ECO:0007669"/>
    <property type="project" value="InterPro"/>
</dbReference>
<dbReference type="GO" id="GO:0005829">
    <property type="term" value="C:cytosol"/>
    <property type="evidence" value="ECO:0007669"/>
    <property type="project" value="TreeGrafter"/>
</dbReference>
<dbReference type="InterPro" id="IPR006935">
    <property type="entry name" value="Helicase/UvrB_N"/>
</dbReference>
<dbReference type="GO" id="GO:0003677">
    <property type="term" value="F:DNA binding"/>
    <property type="evidence" value="ECO:0007669"/>
    <property type="project" value="InterPro"/>
</dbReference>
<evidence type="ECO:0000256" key="1">
    <source>
        <dbReference type="SAM" id="MobiDB-lite"/>
    </source>
</evidence>
<dbReference type="InterPro" id="IPR014001">
    <property type="entry name" value="Helicase_ATP-bd"/>
</dbReference>
<feature type="domain" description="Helicase ATP-binding" evidence="2">
    <location>
        <begin position="173"/>
        <end position="333"/>
    </location>
</feature>
<name>B8CZR6_HALOH</name>
<dbReference type="InterPro" id="IPR029464">
    <property type="entry name" value="HSDR_N"/>
</dbReference>
<dbReference type="Gene3D" id="3.40.50.300">
    <property type="entry name" value="P-loop containing nucleotide triphosphate hydrolases"/>
    <property type="match status" value="2"/>
</dbReference>
<dbReference type="Pfam" id="PF13588">
    <property type="entry name" value="HSDR_N_2"/>
    <property type="match status" value="1"/>
</dbReference>
<feature type="region of interest" description="Disordered" evidence="1">
    <location>
        <begin position="549"/>
        <end position="579"/>
    </location>
</feature>
<evidence type="ECO:0000259" key="2">
    <source>
        <dbReference type="PROSITE" id="PS51192"/>
    </source>
</evidence>
<keyword evidence="4" id="KW-1185">Reference proteome</keyword>
<dbReference type="SMART" id="SM00487">
    <property type="entry name" value="DEXDc"/>
    <property type="match status" value="1"/>
</dbReference>
<organism evidence="3 4">
    <name type="scientific">Halothermothrix orenii (strain H 168 / OCM 544 / DSM 9562)</name>
    <dbReference type="NCBI Taxonomy" id="373903"/>
    <lineage>
        <taxon>Bacteria</taxon>
        <taxon>Bacillati</taxon>
        <taxon>Bacillota</taxon>
        <taxon>Clostridia</taxon>
        <taxon>Halanaerobiales</taxon>
        <taxon>Halothermotrichaceae</taxon>
        <taxon>Halothermothrix</taxon>
    </lineage>
</organism>
<dbReference type="Proteomes" id="UP000000719">
    <property type="component" value="Chromosome"/>
</dbReference>
<dbReference type="STRING" id="373903.Hore_20230"/>
<dbReference type="REBASE" id="19953">
    <property type="entry name" value="HorHORF20220P"/>
</dbReference>
<dbReference type="InterPro" id="IPR050742">
    <property type="entry name" value="Helicase_Restrict-Modif_Enz"/>
</dbReference>
<dbReference type="PROSITE" id="PS51192">
    <property type="entry name" value="HELICASE_ATP_BIND_1"/>
    <property type="match status" value="1"/>
</dbReference>
<dbReference type="EMBL" id="CP001098">
    <property type="protein sequence ID" value="ACL70768.1"/>
    <property type="molecule type" value="Genomic_DNA"/>
</dbReference>
<dbReference type="InterPro" id="IPR013670">
    <property type="entry name" value="EcoEI_R_C_dom"/>
</dbReference>
<accession>B8CZR6</accession>
<protein>
    <submittedName>
        <fullName evidence="3">EcoEI R domain protein</fullName>
    </submittedName>
</protein>
<dbReference type="HOGENOM" id="CLU_018958_0_0_9"/>
<dbReference type="CDD" id="cd18799">
    <property type="entry name" value="SF2_C_EcoAI-like"/>
    <property type="match status" value="1"/>
</dbReference>
<dbReference type="CDD" id="cd18032">
    <property type="entry name" value="DEXHc_RE_I_III_res"/>
    <property type="match status" value="1"/>
</dbReference>
<dbReference type="PANTHER" id="PTHR47396">
    <property type="entry name" value="TYPE I RESTRICTION ENZYME ECOKI R PROTEIN"/>
    <property type="match status" value="1"/>
</dbReference>
<dbReference type="KEGG" id="hor:Hore_20230"/>
<dbReference type="InterPro" id="IPR001650">
    <property type="entry name" value="Helicase_C-like"/>
</dbReference>
<dbReference type="NCBIfam" id="NF046051">
    <property type="entry name" value="restrict_EcoAI"/>
    <property type="match status" value="1"/>
</dbReference>
<dbReference type="GO" id="GO:0006304">
    <property type="term" value="P:DNA modification"/>
    <property type="evidence" value="ECO:0007669"/>
    <property type="project" value="InterPro"/>
</dbReference>
<dbReference type="SUPFAM" id="SSF52540">
    <property type="entry name" value="P-loop containing nucleoside triphosphate hydrolases"/>
    <property type="match status" value="1"/>
</dbReference>
<dbReference type="GO" id="GO:0005524">
    <property type="term" value="F:ATP binding"/>
    <property type="evidence" value="ECO:0007669"/>
    <property type="project" value="InterPro"/>
</dbReference>
<dbReference type="InterPro" id="IPR027417">
    <property type="entry name" value="P-loop_NTPase"/>
</dbReference>
<evidence type="ECO:0000313" key="4">
    <source>
        <dbReference type="Proteomes" id="UP000000719"/>
    </source>
</evidence>